<accession>A0ABS3WC04</accession>
<dbReference type="PROSITE" id="PS51186">
    <property type="entry name" value="GNAT"/>
    <property type="match status" value="1"/>
</dbReference>
<gene>
    <name evidence="2" type="ORF">I8J29_15650</name>
</gene>
<name>A0ABS3WC04_9BACL</name>
<reference evidence="2 3" key="1">
    <citation type="submission" date="2021-03" db="EMBL/GenBank/DDBJ databases">
        <title>Paenibacillus artemisicola MWE-103 whole genome sequence.</title>
        <authorList>
            <person name="Ham Y.J."/>
        </authorList>
    </citation>
    <scope>NUCLEOTIDE SEQUENCE [LARGE SCALE GENOMIC DNA]</scope>
    <source>
        <strain evidence="2 3">MWE-103</strain>
    </source>
</reference>
<organism evidence="2 3">
    <name type="scientific">Paenibacillus artemisiicola</name>
    <dbReference type="NCBI Taxonomy" id="1172618"/>
    <lineage>
        <taxon>Bacteria</taxon>
        <taxon>Bacillati</taxon>
        <taxon>Bacillota</taxon>
        <taxon>Bacilli</taxon>
        <taxon>Bacillales</taxon>
        <taxon>Paenibacillaceae</taxon>
        <taxon>Paenibacillus</taxon>
    </lineage>
</organism>
<comment type="caution">
    <text evidence="2">The sequence shown here is derived from an EMBL/GenBank/DDBJ whole genome shotgun (WGS) entry which is preliminary data.</text>
</comment>
<feature type="domain" description="N-acetyltransferase" evidence="1">
    <location>
        <begin position="1"/>
        <end position="155"/>
    </location>
</feature>
<evidence type="ECO:0000313" key="3">
    <source>
        <dbReference type="Proteomes" id="UP000670947"/>
    </source>
</evidence>
<evidence type="ECO:0000313" key="2">
    <source>
        <dbReference type="EMBL" id="MBO7745645.1"/>
    </source>
</evidence>
<dbReference type="Proteomes" id="UP000670947">
    <property type="component" value="Unassembled WGS sequence"/>
</dbReference>
<keyword evidence="3" id="KW-1185">Reference proteome</keyword>
<dbReference type="Pfam" id="PF00583">
    <property type="entry name" value="Acetyltransf_1"/>
    <property type="match status" value="1"/>
</dbReference>
<dbReference type="EC" id="2.3.1.-" evidence="2"/>
<dbReference type="InterPro" id="IPR000182">
    <property type="entry name" value="GNAT_dom"/>
</dbReference>
<dbReference type="RefSeq" id="WP_208848478.1">
    <property type="nucleotide sequence ID" value="NZ_JAGGDJ010000011.1"/>
</dbReference>
<dbReference type="EMBL" id="JAGGDJ010000011">
    <property type="protein sequence ID" value="MBO7745645.1"/>
    <property type="molecule type" value="Genomic_DNA"/>
</dbReference>
<dbReference type="InterPro" id="IPR016181">
    <property type="entry name" value="Acyl_CoA_acyltransferase"/>
</dbReference>
<evidence type="ECO:0000259" key="1">
    <source>
        <dbReference type="PROSITE" id="PS51186"/>
    </source>
</evidence>
<keyword evidence="2" id="KW-0012">Acyltransferase</keyword>
<dbReference type="CDD" id="cd04301">
    <property type="entry name" value="NAT_SF"/>
    <property type="match status" value="1"/>
</dbReference>
<keyword evidence="2" id="KW-0808">Transferase</keyword>
<dbReference type="SUPFAM" id="SSF55729">
    <property type="entry name" value="Acyl-CoA N-acyltransferases (Nat)"/>
    <property type="match status" value="1"/>
</dbReference>
<protein>
    <submittedName>
        <fullName evidence="2">GNAT family N-acetyltransferase</fullName>
        <ecNumber evidence="2">2.3.1.-</ecNumber>
    </submittedName>
</protein>
<sequence length="171" mass="19666">MDIVLKQVESEALKAQWQAAFEEQRIGRPDGYFDRCLAENQAGTRVTLLAFADGRAGGCAHLKYASDYPHFRERHIPEINDLHVFPAFRRHGVANRLIDEFETIVNRHHNQIGIGVGLYKDYGAAQRIYCRRGYIPDGHGVMYRDEEVRPGQTVPVDDELVLYFVKELDYD</sequence>
<dbReference type="Gene3D" id="3.40.630.30">
    <property type="match status" value="1"/>
</dbReference>
<dbReference type="GO" id="GO:0016746">
    <property type="term" value="F:acyltransferase activity"/>
    <property type="evidence" value="ECO:0007669"/>
    <property type="project" value="UniProtKB-KW"/>
</dbReference>
<proteinExistence type="predicted"/>